<evidence type="ECO:0000256" key="4">
    <source>
        <dbReference type="ARBA" id="ARBA00012483"/>
    </source>
</evidence>
<evidence type="ECO:0000256" key="6">
    <source>
        <dbReference type="ARBA" id="ARBA00022692"/>
    </source>
</evidence>
<organism evidence="17 18">
    <name type="scientific">Ilex paraguariensis</name>
    <name type="common">yerba mate</name>
    <dbReference type="NCBI Taxonomy" id="185542"/>
    <lineage>
        <taxon>Eukaryota</taxon>
        <taxon>Viridiplantae</taxon>
        <taxon>Streptophyta</taxon>
        <taxon>Embryophyta</taxon>
        <taxon>Tracheophyta</taxon>
        <taxon>Spermatophyta</taxon>
        <taxon>Magnoliopsida</taxon>
        <taxon>eudicotyledons</taxon>
        <taxon>Gunneridae</taxon>
        <taxon>Pentapetalae</taxon>
        <taxon>asterids</taxon>
        <taxon>campanulids</taxon>
        <taxon>Aquifoliales</taxon>
        <taxon>Aquifoliaceae</taxon>
        <taxon>Ilex</taxon>
    </lineage>
</organism>
<name>A0ABC8RCR3_9AQUA</name>
<dbReference type="Pfam" id="PF13639">
    <property type="entry name" value="zf-RING_2"/>
    <property type="match status" value="1"/>
</dbReference>
<evidence type="ECO:0000256" key="7">
    <source>
        <dbReference type="ARBA" id="ARBA00022723"/>
    </source>
</evidence>
<dbReference type="EC" id="2.3.2.27" evidence="4"/>
<comment type="subcellular location">
    <subcellularLocation>
        <location evidence="2">Membrane</location>
        <topology evidence="2">Single-pass membrane protein</topology>
    </subcellularLocation>
</comment>
<dbReference type="EMBL" id="CAUOFW020001248">
    <property type="protein sequence ID" value="CAK9142760.1"/>
    <property type="molecule type" value="Genomic_DNA"/>
</dbReference>
<dbReference type="GO" id="GO:0008270">
    <property type="term" value="F:zinc ion binding"/>
    <property type="evidence" value="ECO:0007669"/>
    <property type="project" value="UniProtKB-KW"/>
</dbReference>
<comment type="pathway">
    <text evidence="3">Protein modification; protein ubiquitination.</text>
</comment>
<evidence type="ECO:0000256" key="8">
    <source>
        <dbReference type="ARBA" id="ARBA00022771"/>
    </source>
</evidence>
<dbReference type="PANTHER" id="PTHR46719">
    <property type="entry name" value="TRANSCRIPTION FACTOR C2H2 FAMILY-RELATED"/>
    <property type="match status" value="1"/>
</dbReference>
<feature type="domain" description="RING-type" evidence="16">
    <location>
        <begin position="82"/>
        <end position="124"/>
    </location>
</feature>
<keyword evidence="7" id="KW-0479">Metal-binding</keyword>
<evidence type="ECO:0000256" key="9">
    <source>
        <dbReference type="ARBA" id="ARBA00022786"/>
    </source>
</evidence>
<dbReference type="SUPFAM" id="SSF57850">
    <property type="entry name" value="RING/U-box"/>
    <property type="match status" value="1"/>
</dbReference>
<keyword evidence="8 14" id="KW-0863">Zinc-finger</keyword>
<evidence type="ECO:0000313" key="17">
    <source>
        <dbReference type="EMBL" id="CAK9142760.1"/>
    </source>
</evidence>
<reference evidence="17 18" key="1">
    <citation type="submission" date="2024-02" db="EMBL/GenBank/DDBJ databases">
        <authorList>
            <person name="Vignale AGUSTIN F."/>
            <person name="Sosa J E."/>
            <person name="Modenutti C."/>
        </authorList>
    </citation>
    <scope>NUCLEOTIDE SEQUENCE [LARGE SCALE GENOMIC DNA]</scope>
</reference>
<evidence type="ECO:0000256" key="3">
    <source>
        <dbReference type="ARBA" id="ARBA00004906"/>
    </source>
</evidence>
<evidence type="ECO:0000256" key="1">
    <source>
        <dbReference type="ARBA" id="ARBA00000900"/>
    </source>
</evidence>
<evidence type="ECO:0000313" key="18">
    <source>
        <dbReference type="Proteomes" id="UP001642360"/>
    </source>
</evidence>
<dbReference type="GO" id="GO:0061630">
    <property type="term" value="F:ubiquitin protein ligase activity"/>
    <property type="evidence" value="ECO:0007669"/>
    <property type="project" value="UniProtKB-EC"/>
</dbReference>
<dbReference type="PANTHER" id="PTHR46719:SF7">
    <property type="entry name" value="RING-H2 FINGER PROTEIN ATL71-RELATED"/>
    <property type="match status" value="1"/>
</dbReference>
<evidence type="ECO:0000259" key="16">
    <source>
        <dbReference type="PROSITE" id="PS50089"/>
    </source>
</evidence>
<evidence type="ECO:0000256" key="14">
    <source>
        <dbReference type="PROSITE-ProRule" id="PRU00175"/>
    </source>
</evidence>
<keyword evidence="10" id="KW-0862">Zinc</keyword>
<dbReference type="CDD" id="cd16454">
    <property type="entry name" value="RING-H2_PA-TM-RING"/>
    <property type="match status" value="1"/>
</dbReference>
<evidence type="ECO:0000256" key="15">
    <source>
        <dbReference type="SAM" id="Phobius"/>
    </source>
</evidence>
<evidence type="ECO:0000256" key="11">
    <source>
        <dbReference type="ARBA" id="ARBA00022989"/>
    </source>
</evidence>
<dbReference type="InterPro" id="IPR013083">
    <property type="entry name" value="Znf_RING/FYVE/PHD"/>
</dbReference>
<dbReference type="InterPro" id="IPR001841">
    <property type="entry name" value="Znf_RING"/>
</dbReference>
<evidence type="ECO:0000256" key="13">
    <source>
        <dbReference type="ARBA" id="ARBA00024209"/>
    </source>
</evidence>
<keyword evidence="6 15" id="KW-0812">Transmembrane</keyword>
<keyword evidence="11 15" id="KW-1133">Transmembrane helix</keyword>
<accession>A0ABC8RCR3</accession>
<dbReference type="GO" id="GO:0016020">
    <property type="term" value="C:membrane"/>
    <property type="evidence" value="ECO:0007669"/>
    <property type="project" value="UniProtKB-SubCell"/>
</dbReference>
<evidence type="ECO:0000256" key="5">
    <source>
        <dbReference type="ARBA" id="ARBA00022679"/>
    </source>
</evidence>
<dbReference type="FunFam" id="3.30.40.10:FF:000187">
    <property type="entry name" value="E3 ubiquitin-protein ligase ATL6"/>
    <property type="match status" value="1"/>
</dbReference>
<dbReference type="InterPro" id="IPR045899">
    <property type="entry name" value="ATL71-like"/>
</dbReference>
<keyword evidence="18" id="KW-1185">Reference proteome</keyword>
<keyword evidence="12 15" id="KW-0472">Membrane</keyword>
<sequence>MGGYAIGISFGLLIMIAIIVYGSLICKRLCGDPSSDRSSINPTTEDDSITIRQGLDEDTLLTYPELLYSDAKLQEGSIASGCSICLADYKDTDMLRLLPNCNHFFHQKCIDPWLRIHRTCPICRMSPM</sequence>
<keyword evidence="9" id="KW-0833">Ubl conjugation pathway</keyword>
<proteinExistence type="inferred from homology"/>
<dbReference type="Gene3D" id="3.30.40.10">
    <property type="entry name" value="Zinc/RING finger domain, C3HC4 (zinc finger)"/>
    <property type="match status" value="1"/>
</dbReference>
<comment type="caution">
    <text evidence="17">The sequence shown here is derived from an EMBL/GenBank/DDBJ whole genome shotgun (WGS) entry which is preliminary data.</text>
</comment>
<comment type="catalytic activity">
    <reaction evidence="1">
        <text>S-ubiquitinyl-[E2 ubiquitin-conjugating enzyme]-L-cysteine + [acceptor protein]-L-lysine = [E2 ubiquitin-conjugating enzyme]-L-cysteine + N(6)-ubiquitinyl-[acceptor protein]-L-lysine.</text>
        <dbReference type="EC" id="2.3.2.27"/>
    </reaction>
</comment>
<evidence type="ECO:0000256" key="10">
    <source>
        <dbReference type="ARBA" id="ARBA00022833"/>
    </source>
</evidence>
<keyword evidence="5" id="KW-0808">Transferase</keyword>
<evidence type="ECO:0000256" key="2">
    <source>
        <dbReference type="ARBA" id="ARBA00004167"/>
    </source>
</evidence>
<dbReference type="SMART" id="SM00184">
    <property type="entry name" value="RING"/>
    <property type="match status" value="1"/>
</dbReference>
<dbReference type="PROSITE" id="PS50089">
    <property type="entry name" value="ZF_RING_2"/>
    <property type="match status" value="1"/>
</dbReference>
<protein>
    <recommendedName>
        <fullName evidence="4">RING-type E3 ubiquitin transferase</fullName>
        <ecNumber evidence="4">2.3.2.27</ecNumber>
    </recommendedName>
</protein>
<dbReference type="Proteomes" id="UP001642360">
    <property type="component" value="Unassembled WGS sequence"/>
</dbReference>
<feature type="transmembrane region" description="Helical" evidence="15">
    <location>
        <begin position="6"/>
        <end position="26"/>
    </location>
</feature>
<gene>
    <name evidence="17" type="ORF">ILEXP_LOCUS10449</name>
</gene>
<comment type="similarity">
    <text evidence="13">Belongs to the RING-type zinc finger family. ATL subfamily.</text>
</comment>
<evidence type="ECO:0000256" key="12">
    <source>
        <dbReference type="ARBA" id="ARBA00023136"/>
    </source>
</evidence>
<dbReference type="AlphaFoldDB" id="A0ABC8RCR3"/>